<evidence type="ECO:0000256" key="2">
    <source>
        <dbReference type="ARBA" id="ARBA00022448"/>
    </source>
</evidence>
<feature type="binding site" evidence="9">
    <location>
        <begin position="243"/>
        <end position="247"/>
    </location>
    <ligand>
        <name>FAD</name>
        <dbReference type="ChEBI" id="CHEBI:57692"/>
    </ligand>
</feature>
<keyword evidence="12" id="KW-1185">Reference proteome</keyword>
<dbReference type="AlphaFoldDB" id="A0A2U2AJ05"/>
<dbReference type="SUPFAM" id="SSF52467">
    <property type="entry name" value="DHS-like NAD/FAD-binding domain"/>
    <property type="match status" value="1"/>
</dbReference>
<dbReference type="InterPro" id="IPR029035">
    <property type="entry name" value="DHS-like_NAD/FAD-binding_dom"/>
</dbReference>
<dbReference type="FunFam" id="3.40.50.1220:FF:000001">
    <property type="entry name" value="Electron transfer flavoprotein, alpha subunit"/>
    <property type="match status" value="1"/>
</dbReference>
<feature type="binding site" evidence="9">
    <location>
        <position position="281"/>
    </location>
    <ligand>
        <name>FAD</name>
        <dbReference type="ChEBI" id="CHEBI:57692"/>
    </ligand>
</feature>
<dbReference type="InterPro" id="IPR014731">
    <property type="entry name" value="ETF_asu_C"/>
</dbReference>
<name>A0A2U2AJ05_9GAMM</name>
<reference evidence="11 12" key="1">
    <citation type="journal article" date="2018" name="Genome Announc.">
        <title>Ignatzschineria cameli sp. nov., isolated from necrotic foot tissue of dromedaries (Camelus dromedarius) and associated maggots (Wohlfahrtia species) in Dubai.</title>
        <authorList>
            <person name="Tsang C.C."/>
            <person name="Tang J.Y."/>
            <person name="Fong J.Y."/>
            <person name="Kinne J."/>
            <person name="Lee H.H."/>
            <person name="Joseph M."/>
            <person name="Jose S."/>
            <person name="Schuster R.K."/>
            <person name="Tang Y."/>
            <person name="Sivakumar S."/>
            <person name="Chen J.H."/>
            <person name="Teng J.L."/>
            <person name="Lau S.K."/>
            <person name="Wernery U."/>
            <person name="Woo P.C."/>
        </authorList>
    </citation>
    <scope>NUCLEOTIDE SEQUENCE [LARGE SCALE GENOMIC DNA]</scope>
    <source>
        <strain evidence="11 12">KCTC 22643</strain>
    </source>
</reference>
<dbReference type="GO" id="GO:0050660">
    <property type="term" value="F:flavin adenine dinucleotide binding"/>
    <property type="evidence" value="ECO:0007669"/>
    <property type="project" value="InterPro"/>
</dbReference>
<dbReference type="PANTHER" id="PTHR43153">
    <property type="entry name" value="ELECTRON TRANSFER FLAVOPROTEIN ALPHA"/>
    <property type="match status" value="1"/>
</dbReference>
<comment type="caution">
    <text evidence="11">The sequence shown here is derived from an EMBL/GenBank/DDBJ whole genome shotgun (WGS) entry which is preliminary data.</text>
</comment>
<dbReference type="EMBL" id="QEWR01000004">
    <property type="protein sequence ID" value="PWD82633.1"/>
    <property type="molecule type" value="Genomic_DNA"/>
</dbReference>
<comment type="similarity">
    <text evidence="1">Belongs to the ETF alpha-subunit/FixB family.</text>
</comment>
<evidence type="ECO:0000256" key="4">
    <source>
        <dbReference type="ARBA" id="ARBA00022827"/>
    </source>
</evidence>
<dbReference type="PIRSF" id="PIRSF000089">
    <property type="entry name" value="Electra_flavoP_a"/>
    <property type="match status" value="1"/>
</dbReference>
<dbReference type="PROSITE" id="PS00696">
    <property type="entry name" value="ETF_ALPHA"/>
    <property type="match status" value="1"/>
</dbReference>
<evidence type="ECO:0000256" key="8">
    <source>
        <dbReference type="ARBA" id="ARBA00079299"/>
    </source>
</evidence>
<keyword evidence="5" id="KW-0249">Electron transport</keyword>
<dbReference type="PANTHER" id="PTHR43153:SF1">
    <property type="entry name" value="ELECTRON TRANSFER FLAVOPROTEIN SUBUNIT ALPHA, MITOCHONDRIAL"/>
    <property type="match status" value="1"/>
</dbReference>
<keyword evidence="2" id="KW-0813">Transport</keyword>
<dbReference type="Gene3D" id="3.40.50.620">
    <property type="entry name" value="HUPs"/>
    <property type="match status" value="1"/>
</dbReference>
<evidence type="ECO:0000313" key="12">
    <source>
        <dbReference type="Proteomes" id="UP000244948"/>
    </source>
</evidence>
<evidence type="ECO:0000256" key="6">
    <source>
        <dbReference type="ARBA" id="ARBA00025649"/>
    </source>
</evidence>
<keyword evidence="3" id="KW-0285">Flavoprotein</keyword>
<evidence type="ECO:0000313" key="11">
    <source>
        <dbReference type="EMBL" id="PWD82633.1"/>
    </source>
</evidence>
<dbReference type="InterPro" id="IPR014729">
    <property type="entry name" value="Rossmann-like_a/b/a_fold"/>
</dbReference>
<feature type="binding site" evidence="9">
    <location>
        <begin position="229"/>
        <end position="230"/>
    </location>
    <ligand>
        <name>FAD</name>
        <dbReference type="ChEBI" id="CHEBI:57692"/>
    </ligand>
</feature>
<dbReference type="RefSeq" id="WP_109236585.1">
    <property type="nucleotide sequence ID" value="NZ_BMXZ01000003.1"/>
</dbReference>
<keyword evidence="4 9" id="KW-0274">FAD</keyword>
<protein>
    <recommendedName>
        <fullName evidence="7">Electron transfer flavoprotein subunit alpha</fullName>
    </recommendedName>
    <alternativeName>
        <fullName evidence="8">Electron transfer flavoprotein large subunit</fullName>
    </alternativeName>
</protein>
<comment type="function">
    <text evidence="6">The electron transfer flavoprotein serves as a specific electron acceptor for other dehydrogenases. It transfers the electrons to the main respiratory chain via ETF-ubiquinone oxidoreductase (ETF dehydrogenase).</text>
</comment>
<gene>
    <name evidence="11" type="ORF">DC082_08385</name>
</gene>
<dbReference type="GO" id="GO:0033539">
    <property type="term" value="P:fatty acid beta-oxidation using acyl-CoA dehydrogenase"/>
    <property type="evidence" value="ECO:0007669"/>
    <property type="project" value="TreeGrafter"/>
</dbReference>
<evidence type="ECO:0000259" key="10">
    <source>
        <dbReference type="SMART" id="SM00893"/>
    </source>
</evidence>
<dbReference type="InterPro" id="IPR018206">
    <property type="entry name" value="ETF_asu_C_CS"/>
</dbReference>
<dbReference type="CDD" id="cd01715">
    <property type="entry name" value="ETF_alpha"/>
    <property type="match status" value="1"/>
</dbReference>
<dbReference type="GO" id="GO:0009055">
    <property type="term" value="F:electron transfer activity"/>
    <property type="evidence" value="ECO:0007669"/>
    <property type="project" value="InterPro"/>
</dbReference>
<evidence type="ECO:0000256" key="7">
    <source>
        <dbReference type="ARBA" id="ARBA00068674"/>
    </source>
</evidence>
<dbReference type="InterPro" id="IPR014730">
    <property type="entry name" value="ETF_a/b_N"/>
</dbReference>
<dbReference type="InterPro" id="IPR033947">
    <property type="entry name" value="ETF_alpha_N"/>
</dbReference>
<comment type="cofactor">
    <cofactor evidence="9">
        <name>FAD</name>
        <dbReference type="ChEBI" id="CHEBI:57692"/>
    </cofactor>
    <text evidence="9">Binds 1 FAD per dimer.</text>
</comment>
<dbReference type="Proteomes" id="UP000244948">
    <property type="component" value="Unassembled WGS sequence"/>
</dbReference>
<organism evidence="11 12">
    <name type="scientific">Ignatzschineria indica</name>
    <dbReference type="NCBI Taxonomy" id="472583"/>
    <lineage>
        <taxon>Bacteria</taxon>
        <taxon>Pseudomonadati</taxon>
        <taxon>Pseudomonadota</taxon>
        <taxon>Gammaproteobacteria</taxon>
        <taxon>Cardiobacteriales</taxon>
        <taxon>Ignatzschineriaceae</taxon>
        <taxon>Ignatzschineria</taxon>
    </lineage>
</organism>
<evidence type="ECO:0000256" key="1">
    <source>
        <dbReference type="ARBA" id="ARBA00005817"/>
    </source>
</evidence>
<evidence type="ECO:0000256" key="5">
    <source>
        <dbReference type="ARBA" id="ARBA00022982"/>
    </source>
</evidence>
<evidence type="ECO:0000256" key="9">
    <source>
        <dbReference type="PIRSR" id="PIRSR000089-1"/>
    </source>
</evidence>
<accession>A0A2U2AJ05</accession>
<dbReference type="SUPFAM" id="SSF52402">
    <property type="entry name" value="Adenine nucleotide alpha hydrolases-like"/>
    <property type="match status" value="1"/>
</dbReference>
<feature type="domain" description="Electron transfer flavoprotein alpha/beta-subunit N-terminal" evidence="10">
    <location>
        <begin position="3"/>
        <end position="184"/>
    </location>
</feature>
<proteinExistence type="inferred from homology"/>
<evidence type="ECO:0000256" key="3">
    <source>
        <dbReference type="ARBA" id="ARBA00022630"/>
    </source>
</evidence>
<dbReference type="Pfam" id="PF00766">
    <property type="entry name" value="ETF_alpha"/>
    <property type="match status" value="1"/>
</dbReference>
<dbReference type="SMART" id="SM00893">
    <property type="entry name" value="ETF"/>
    <property type="match status" value="1"/>
</dbReference>
<sequence length="311" mass="33790">MKTLIIAEYKNSQLTTQTLSSINAAKKITSNITLLILGQNLQPIISDAITIKGITEVIYAEHDCFDHFLAENIASFVASIAHEYTHIFSNATTDGKNYSPRIAALLDTEQISEISEVINDNTFKRPIYAGNIIATVQSSAKIKVITVRSSSFDSTVERSEATSARNLCLDNFRPFTKTSFIKNEHKSSDRPDLTSAHIVVSGGRALQSKENFKLIYSLADKLGAAVGGSRAAVDSGFISNDLQIGQTGKVVAPSIYLAFGISGAIQHLAGMKESKKIFAINNDPDAQIFQVADYGIIGDLFDILPQLIKEL</sequence>
<dbReference type="Pfam" id="PF01012">
    <property type="entry name" value="ETF"/>
    <property type="match status" value="1"/>
</dbReference>
<feature type="binding site" evidence="9">
    <location>
        <begin position="260"/>
        <end position="267"/>
    </location>
    <ligand>
        <name>FAD</name>
        <dbReference type="ChEBI" id="CHEBI:57692"/>
    </ligand>
</feature>
<dbReference type="Gene3D" id="3.40.50.1220">
    <property type="entry name" value="TPP-binding domain"/>
    <property type="match status" value="1"/>
</dbReference>
<dbReference type="InterPro" id="IPR001308">
    <property type="entry name" value="ETF_a/FixB"/>
</dbReference>
<feature type="binding site" evidence="9">
    <location>
        <position position="204"/>
    </location>
    <ligand>
        <name>FAD</name>
        <dbReference type="ChEBI" id="CHEBI:57692"/>
    </ligand>
</feature>